<protein>
    <submittedName>
        <fullName evidence="1">Uncharacterized protein</fullName>
    </submittedName>
</protein>
<name>A0A8S5Q4Z0_9CAUD</name>
<evidence type="ECO:0000313" key="1">
    <source>
        <dbReference type="EMBL" id="DAE13835.1"/>
    </source>
</evidence>
<accession>A0A8S5Q4Z0</accession>
<organism evidence="1">
    <name type="scientific">Siphoviridae sp. ctLNL10</name>
    <dbReference type="NCBI Taxonomy" id="2825453"/>
    <lineage>
        <taxon>Viruses</taxon>
        <taxon>Duplodnaviria</taxon>
        <taxon>Heunggongvirae</taxon>
        <taxon>Uroviricota</taxon>
        <taxon>Caudoviricetes</taxon>
    </lineage>
</organism>
<proteinExistence type="predicted"/>
<dbReference type="EMBL" id="BK015570">
    <property type="protein sequence ID" value="DAE13835.1"/>
    <property type="molecule type" value="Genomic_DNA"/>
</dbReference>
<sequence>MHDTDVTIYNRIKSTAYEHDSYIPTVLHNTSVKYVYGAQTGTQGDINADVVVLSILKKYLADVVYVKPKEYAAMIDHTGIFTLDKGDFFVIGDVKEESGMVDFLSYMKEKYDSVHEILSVATYNLIPHWEVTAK</sequence>
<reference evidence="1" key="1">
    <citation type="journal article" date="2021" name="Proc. Natl. Acad. Sci. U.S.A.">
        <title>A Catalog of Tens of Thousands of Viruses from Human Metagenomes Reveals Hidden Associations with Chronic Diseases.</title>
        <authorList>
            <person name="Tisza M.J."/>
            <person name="Buck C.B."/>
        </authorList>
    </citation>
    <scope>NUCLEOTIDE SEQUENCE</scope>
    <source>
        <strain evidence="1">CtLNL10</strain>
    </source>
</reference>